<evidence type="ECO:0000313" key="3">
    <source>
        <dbReference type="EMBL" id="ADV46354.1"/>
    </source>
</evidence>
<evidence type="ECO:0000259" key="1">
    <source>
        <dbReference type="SMART" id="SM01321"/>
    </source>
</evidence>
<dbReference type="Proteomes" id="UP000008633">
    <property type="component" value="Chromosome"/>
</dbReference>
<dbReference type="InterPro" id="IPR002686">
    <property type="entry name" value="Transposase_17"/>
</dbReference>
<dbReference type="KEGG" id="nsa:Nitsa_1669"/>
<evidence type="ECO:0000313" key="7">
    <source>
        <dbReference type="EMBL" id="ADV46917.1"/>
    </source>
</evidence>
<dbReference type="KEGG" id="nsa:Nitsa_1592"/>
<dbReference type="GO" id="GO:0006313">
    <property type="term" value="P:DNA transposition"/>
    <property type="evidence" value="ECO:0007669"/>
    <property type="project" value="InterPro"/>
</dbReference>
<dbReference type="EMBL" id="CP002452">
    <property type="protein sequence ID" value="ADV46917.1"/>
    <property type="molecule type" value="Genomic_DNA"/>
</dbReference>
<dbReference type="Gene3D" id="3.30.70.1290">
    <property type="entry name" value="Transposase IS200-like"/>
    <property type="match status" value="1"/>
</dbReference>
<evidence type="ECO:0000313" key="4">
    <source>
        <dbReference type="EMBL" id="ADV46535.1"/>
    </source>
</evidence>
<gene>
    <name evidence="2" type="ordered locus">Nitsa_0840</name>
    <name evidence="3" type="ordered locus">Nitsa_1100</name>
    <name evidence="4" type="ordered locus">Nitsa_1283</name>
    <name evidence="5" type="ordered locus">Nitsa_1402</name>
    <name evidence="6" type="ordered locus">Nitsa_1592</name>
    <name evidence="7" type="ordered locus">Nitsa_1669</name>
</gene>
<dbReference type="SUPFAM" id="SSF143422">
    <property type="entry name" value="Transposase IS200-like"/>
    <property type="match status" value="1"/>
</dbReference>
<organism evidence="3 8">
    <name type="scientific">Nitratifractor salsuginis (strain DSM 16511 / JCM 12458 / E9I37-1)</name>
    <dbReference type="NCBI Taxonomy" id="749222"/>
    <lineage>
        <taxon>Bacteria</taxon>
        <taxon>Pseudomonadati</taxon>
        <taxon>Campylobacterota</taxon>
        <taxon>Epsilonproteobacteria</taxon>
        <taxon>Campylobacterales</taxon>
        <taxon>Sulfurovaceae</taxon>
        <taxon>Nitratifractor</taxon>
    </lineage>
</organism>
<accession>E6WXU7</accession>
<feature type="domain" description="Transposase IS200-like" evidence="1">
    <location>
        <begin position="11"/>
        <end position="130"/>
    </location>
</feature>
<dbReference type="KEGG" id="nsa:Nitsa_0840"/>
<dbReference type="STRING" id="749222.Nitsa_0840"/>
<dbReference type="EMBL" id="CP002452">
    <property type="protein sequence ID" value="ADV46101.1"/>
    <property type="molecule type" value="Genomic_DNA"/>
</dbReference>
<dbReference type="SMART" id="SM01321">
    <property type="entry name" value="Y1_Tnp"/>
    <property type="match status" value="1"/>
</dbReference>
<dbReference type="OrthoDB" id="9798161at2"/>
<dbReference type="PANTHER" id="PTHR33360:SF2">
    <property type="entry name" value="TRANSPOSASE FOR INSERTION SEQUENCE ELEMENT IS200"/>
    <property type="match status" value="1"/>
</dbReference>
<dbReference type="PANTHER" id="PTHR33360">
    <property type="entry name" value="TRANSPOSASE FOR INSERTION SEQUENCE ELEMENT IS200"/>
    <property type="match status" value="1"/>
</dbReference>
<dbReference type="EMBL" id="CP002452">
    <property type="protein sequence ID" value="ADV46535.1"/>
    <property type="molecule type" value="Genomic_DNA"/>
</dbReference>
<dbReference type="HOGENOM" id="CLU_101320_2_0_7"/>
<dbReference type="AlphaFoldDB" id="E6WXU7"/>
<evidence type="ECO:0000313" key="5">
    <source>
        <dbReference type="EMBL" id="ADV46652.1"/>
    </source>
</evidence>
<dbReference type="KEGG" id="nsa:Nitsa_1402"/>
<dbReference type="EMBL" id="CP002452">
    <property type="protein sequence ID" value="ADV46840.1"/>
    <property type="molecule type" value="Genomic_DNA"/>
</dbReference>
<sequence length="142" mass="16884">MQEYRNGGHTVWDCKYHLVWTTKYRYPVLKGDVGYRCRDLLREIAMSREMVIYAGSINRDHVHLLIGIPPNMSVSKAVQYLKGKSSHKLMSEFRMLKKRYWGQHLWARGYWVATSGNVTDEVWMEYIKNQQPPELDDEFRVV</sequence>
<keyword evidence="8" id="KW-1185">Reference proteome</keyword>
<dbReference type="InterPro" id="IPR036515">
    <property type="entry name" value="Transposase_17_sf"/>
</dbReference>
<name>E6WXU7_NITSE</name>
<protein>
    <submittedName>
        <fullName evidence="3">Transposase IS200-family protein</fullName>
    </submittedName>
</protein>
<evidence type="ECO:0000313" key="2">
    <source>
        <dbReference type="EMBL" id="ADV46101.1"/>
    </source>
</evidence>
<proteinExistence type="predicted"/>
<reference evidence="3 8" key="1">
    <citation type="journal article" date="2011" name="Stand. Genomic Sci.">
        <title>Complete genome sequence of Nitratifractor salsuginis type strain (E9I37-1).</title>
        <authorList>
            <person name="Anderson I."/>
            <person name="Sikorski J."/>
            <person name="Zeytun A."/>
            <person name="Nolan M."/>
            <person name="Lapidus A."/>
            <person name="Lucas S."/>
            <person name="Hammon N."/>
            <person name="Deshpande S."/>
            <person name="Cheng J.F."/>
            <person name="Tapia R."/>
            <person name="Han C."/>
            <person name="Goodwin L."/>
            <person name="Pitluck S."/>
            <person name="Liolios K."/>
            <person name="Pagani I."/>
            <person name="Ivanova N."/>
            <person name="Huntemann M."/>
            <person name="Mavromatis K."/>
            <person name="Ovchinikova G."/>
            <person name="Pati A."/>
            <person name="Chen A."/>
            <person name="Palaniappan K."/>
            <person name="Land M."/>
            <person name="Hauser L."/>
            <person name="Brambilla E.M."/>
            <person name="Ngatchou-Djao O.D."/>
            <person name="Rohde M."/>
            <person name="Tindall B.J."/>
            <person name="Goker M."/>
            <person name="Detter J.C."/>
            <person name="Woyke T."/>
            <person name="Bristow J."/>
            <person name="Eisen J.A."/>
            <person name="Markowitz V."/>
            <person name="Hugenholtz P."/>
            <person name="Klenk H.P."/>
            <person name="Kyrpides N.C."/>
        </authorList>
    </citation>
    <scope>NUCLEOTIDE SEQUENCE [LARGE SCALE GENOMIC DNA]</scope>
    <source>
        <strain evidence="3">DSM 16511</strain>
        <strain evidence="8">DSM 16511 / JCM 12458 / E9I37-1</strain>
    </source>
</reference>
<dbReference type="GO" id="GO:0004803">
    <property type="term" value="F:transposase activity"/>
    <property type="evidence" value="ECO:0007669"/>
    <property type="project" value="InterPro"/>
</dbReference>
<dbReference type="eggNOG" id="COG1943">
    <property type="taxonomic scope" value="Bacteria"/>
</dbReference>
<dbReference type="Pfam" id="PF01797">
    <property type="entry name" value="Y1_Tnp"/>
    <property type="match status" value="1"/>
</dbReference>
<dbReference type="EMBL" id="CP002452">
    <property type="protein sequence ID" value="ADV46652.1"/>
    <property type="molecule type" value="Genomic_DNA"/>
</dbReference>
<reference evidence="8" key="2">
    <citation type="submission" date="2011-01" db="EMBL/GenBank/DDBJ databases">
        <title>The complete genome of Nitratifractor salsuginis DSM 16511.</title>
        <authorList>
            <consortium name="US DOE Joint Genome Institute (JGI-PGF)"/>
            <person name="Lucas S."/>
            <person name="Copeland A."/>
            <person name="Lapidus A."/>
            <person name="Bruce D."/>
            <person name="Goodwin L."/>
            <person name="Pitluck S."/>
            <person name="Kyrpides N."/>
            <person name="Mavromatis K."/>
            <person name="Ivanova N."/>
            <person name="Mikhailova N."/>
            <person name="Zeytun A."/>
            <person name="Detter J.C."/>
            <person name="Tapia R."/>
            <person name="Han C."/>
            <person name="Land M."/>
            <person name="Hauser L."/>
            <person name="Markowitz V."/>
            <person name="Cheng J.-F."/>
            <person name="Hugenholtz P."/>
            <person name="Woyke T."/>
            <person name="Wu D."/>
            <person name="Tindall B."/>
            <person name="Schuetze A."/>
            <person name="Brambilla E."/>
            <person name="Klenk H.-P."/>
            <person name="Eisen J.A."/>
        </authorList>
    </citation>
    <scope>NUCLEOTIDE SEQUENCE [LARGE SCALE GENOMIC DNA]</scope>
    <source>
        <strain evidence="8">DSM 16511 / JCM 12458 / E9I37-1</strain>
    </source>
</reference>
<dbReference type="GO" id="GO:0003677">
    <property type="term" value="F:DNA binding"/>
    <property type="evidence" value="ECO:0007669"/>
    <property type="project" value="InterPro"/>
</dbReference>
<dbReference type="RefSeq" id="WP_013553795.1">
    <property type="nucleotide sequence ID" value="NC_014935.1"/>
</dbReference>
<evidence type="ECO:0000313" key="6">
    <source>
        <dbReference type="EMBL" id="ADV46840.1"/>
    </source>
</evidence>
<dbReference type="NCBIfam" id="NF033573">
    <property type="entry name" value="transpos_IS200"/>
    <property type="match status" value="1"/>
</dbReference>
<evidence type="ECO:0000313" key="8">
    <source>
        <dbReference type="Proteomes" id="UP000008633"/>
    </source>
</evidence>
<dbReference type="KEGG" id="nsa:Nitsa_1283"/>
<dbReference type="KEGG" id="nsa:Nitsa_1100"/>
<dbReference type="EMBL" id="CP002452">
    <property type="protein sequence ID" value="ADV46354.1"/>
    <property type="molecule type" value="Genomic_DNA"/>
</dbReference>